<gene>
    <name evidence="1" type="ORF">MYXE_34880</name>
</gene>
<proteinExistence type="predicted"/>
<dbReference type="Gene3D" id="3.40.50.1240">
    <property type="entry name" value="Phosphoglycerate mutase-like"/>
    <property type="match status" value="1"/>
</dbReference>
<sequence length="293" mass="30815">MLLATVLLGLGSGKAWADESIVIDFVRHGQSVANAEGVIDTGVPGTRLTQLGQQQARAVANVLAPQGPFAGIFASQLIRTQETAAPLTQLVRMSAQILPGLNEINAGVYNRLPEFSLAGLLYIVGPVAWALGLAFVPMLAPGSTDVNGVVFKKRFTNALQTMYSNALAHPVRAADGKITNVAFSSELDTEVGTLMNVKNPDPLLMLIDPLPNTGIIVIEGNPRDGWTLISWNGKPVAPMPAGARTNPETTRLCQMLLPTDTGSCAAKLPSTPGVLRLPTANRVSDRLPAAPNG</sequence>
<dbReference type="Pfam" id="PF00300">
    <property type="entry name" value="His_Phos_1"/>
    <property type="match status" value="1"/>
</dbReference>
<evidence type="ECO:0000313" key="1">
    <source>
        <dbReference type="EMBL" id="BBU23698.1"/>
    </source>
</evidence>
<dbReference type="AlphaFoldDB" id="A0AAD1H217"/>
<protein>
    <recommendedName>
        <fullName evidence="3">Pe_pgrs family protein</fullName>
    </recommendedName>
</protein>
<dbReference type="GO" id="GO:0016791">
    <property type="term" value="F:phosphatase activity"/>
    <property type="evidence" value="ECO:0007669"/>
    <property type="project" value="TreeGrafter"/>
</dbReference>
<dbReference type="PANTHER" id="PTHR48100:SF58">
    <property type="entry name" value="PE-PGRS FAMILY PROTEIN PE_PGRS11"/>
    <property type="match status" value="1"/>
</dbReference>
<organism evidence="1 2">
    <name type="scientific">Mycobacterium xenopi</name>
    <dbReference type="NCBI Taxonomy" id="1789"/>
    <lineage>
        <taxon>Bacteria</taxon>
        <taxon>Bacillati</taxon>
        <taxon>Actinomycetota</taxon>
        <taxon>Actinomycetes</taxon>
        <taxon>Mycobacteriales</taxon>
        <taxon>Mycobacteriaceae</taxon>
        <taxon>Mycobacterium</taxon>
    </lineage>
</organism>
<dbReference type="SUPFAM" id="SSF53254">
    <property type="entry name" value="Phosphoglycerate mutase-like"/>
    <property type="match status" value="1"/>
</dbReference>
<dbReference type="PANTHER" id="PTHR48100">
    <property type="entry name" value="BROAD-SPECIFICITY PHOSPHATASE YOR283W-RELATED"/>
    <property type="match status" value="1"/>
</dbReference>
<reference evidence="1 2" key="1">
    <citation type="submission" date="2019-12" db="EMBL/GenBank/DDBJ databases">
        <title>Complete genome sequence of Mycolicibacterium xenopi str. JCM15661T.</title>
        <authorList>
            <person name="Yoshida M."/>
            <person name="Fukano H."/>
            <person name="Asakura T."/>
            <person name="Hoshino Y."/>
        </authorList>
    </citation>
    <scope>NUCLEOTIDE SEQUENCE [LARGE SCALE GENOMIC DNA]</scope>
    <source>
        <strain evidence="1 2">JCM 15661T</strain>
    </source>
</reference>
<dbReference type="RefSeq" id="WP_085196371.1">
    <property type="nucleotide sequence ID" value="NZ_AP022314.1"/>
</dbReference>
<dbReference type="InterPro" id="IPR029033">
    <property type="entry name" value="His_PPase_superfam"/>
</dbReference>
<dbReference type="GO" id="GO:0005737">
    <property type="term" value="C:cytoplasm"/>
    <property type="evidence" value="ECO:0007669"/>
    <property type="project" value="TreeGrafter"/>
</dbReference>
<name>A0AAD1H217_MYCXE</name>
<dbReference type="CDD" id="cd07067">
    <property type="entry name" value="HP_PGM_like"/>
    <property type="match status" value="1"/>
</dbReference>
<evidence type="ECO:0008006" key="3">
    <source>
        <dbReference type="Google" id="ProtNLM"/>
    </source>
</evidence>
<accession>A0AAD1H217</accession>
<dbReference type="InterPro" id="IPR013078">
    <property type="entry name" value="His_Pase_superF_clade-1"/>
</dbReference>
<dbReference type="KEGG" id="mxe:MYXE_34880"/>
<evidence type="ECO:0000313" key="2">
    <source>
        <dbReference type="Proteomes" id="UP000464624"/>
    </source>
</evidence>
<dbReference type="EMBL" id="AP022314">
    <property type="protein sequence ID" value="BBU23698.1"/>
    <property type="molecule type" value="Genomic_DNA"/>
</dbReference>
<dbReference type="InterPro" id="IPR050275">
    <property type="entry name" value="PGM_Phosphatase"/>
</dbReference>
<dbReference type="SMART" id="SM00855">
    <property type="entry name" value="PGAM"/>
    <property type="match status" value="1"/>
</dbReference>
<dbReference type="Proteomes" id="UP000464624">
    <property type="component" value="Chromosome"/>
</dbReference>